<dbReference type="Proteomes" id="UP000265520">
    <property type="component" value="Unassembled WGS sequence"/>
</dbReference>
<dbReference type="PROSITE" id="PS00595">
    <property type="entry name" value="AA_TRANSFER_CLASS_5"/>
    <property type="match status" value="1"/>
</dbReference>
<evidence type="ECO:0000256" key="2">
    <source>
        <dbReference type="ARBA" id="ARBA00022898"/>
    </source>
</evidence>
<accession>A0A392NHU7</accession>
<evidence type="ECO:0000256" key="4">
    <source>
        <dbReference type="RuleBase" id="RU004075"/>
    </source>
</evidence>
<dbReference type="GO" id="GO:0031071">
    <property type="term" value="F:cysteine desulfurase activity"/>
    <property type="evidence" value="ECO:0007669"/>
    <property type="project" value="UniProtKB-EC"/>
</dbReference>
<reference evidence="7 8" key="1">
    <citation type="journal article" date="2018" name="Front. Plant Sci.">
        <title>Red Clover (Trifolium pratense) and Zigzag Clover (T. medium) - A Picture of Genomic Similarities and Differences.</title>
        <authorList>
            <person name="Dluhosova J."/>
            <person name="Istvanek J."/>
            <person name="Nedelnik J."/>
            <person name="Repkova J."/>
        </authorList>
    </citation>
    <scope>NUCLEOTIDE SEQUENCE [LARGE SCALE GENOMIC DNA]</scope>
    <source>
        <strain evidence="8">cv. 10/8</strain>
        <tissue evidence="7">Leaf</tissue>
    </source>
</reference>
<dbReference type="InterPro" id="IPR000192">
    <property type="entry name" value="Aminotrans_V_dom"/>
</dbReference>
<evidence type="ECO:0000313" key="7">
    <source>
        <dbReference type="EMBL" id="MCH99447.1"/>
    </source>
</evidence>
<dbReference type="PANTHER" id="PTHR43586">
    <property type="entry name" value="CYSTEINE DESULFURASE"/>
    <property type="match status" value="1"/>
</dbReference>
<feature type="domain" description="Aminotransferase class V" evidence="6">
    <location>
        <begin position="1"/>
        <end position="95"/>
    </location>
</feature>
<evidence type="ECO:0000313" key="8">
    <source>
        <dbReference type="Proteomes" id="UP000265520"/>
    </source>
</evidence>
<dbReference type="SUPFAM" id="SSF53383">
    <property type="entry name" value="PLP-dependent transferases"/>
    <property type="match status" value="1"/>
</dbReference>
<protein>
    <submittedName>
        <fullName evidence="7">Cysteine desulfurase 2 chloroplastic-like</fullName>
    </submittedName>
</protein>
<dbReference type="Gene3D" id="3.40.640.10">
    <property type="entry name" value="Type I PLP-dependent aspartate aminotransferase-like (Major domain)"/>
    <property type="match status" value="1"/>
</dbReference>
<comment type="similarity">
    <text evidence="4">Belongs to the class-V pyridoxal-phosphate-dependent aminotransferase family.</text>
</comment>
<dbReference type="EMBL" id="LXQA010040338">
    <property type="protein sequence ID" value="MCH99447.1"/>
    <property type="molecule type" value="Genomic_DNA"/>
</dbReference>
<evidence type="ECO:0000256" key="3">
    <source>
        <dbReference type="ARBA" id="ARBA00050776"/>
    </source>
</evidence>
<comment type="cofactor">
    <cofactor evidence="1 5">
        <name>pyridoxal 5'-phosphate</name>
        <dbReference type="ChEBI" id="CHEBI:597326"/>
    </cofactor>
</comment>
<organism evidence="7 8">
    <name type="scientific">Trifolium medium</name>
    <dbReference type="NCBI Taxonomy" id="97028"/>
    <lineage>
        <taxon>Eukaryota</taxon>
        <taxon>Viridiplantae</taxon>
        <taxon>Streptophyta</taxon>
        <taxon>Embryophyta</taxon>
        <taxon>Tracheophyta</taxon>
        <taxon>Spermatophyta</taxon>
        <taxon>Magnoliopsida</taxon>
        <taxon>eudicotyledons</taxon>
        <taxon>Gunneridae</taxon>
        <taxon>Pentapetalae</taxon>
        <taxon>rosids</taxon>
        <taxon>fabids</taxon>
        <taxon>Fabales</taxon>
        <taxon>Fabaceae</taxon>
        <taxon>Papilionoideae</taxon>
        <taxon>50 kb inversion clade</taxon>
        <taxon>NPAAA clade</taxon>
        <taxon>Hologalegina</taxon>
        <taxon>IRL clade</taxon>
        <taxon>Trifolieae</taxon>
        <taxon>Trifolium</taxon>
    </lineage>
</organism>
<dbReference type="PANTHER" id="PTHR43586:SF8">
    <property type="entry name" value="CYSTEINE DESULFURASE 1, CHLOROPLASTIC"/>
    <property type="match status" value="1"/>
</dbReference>
<sequence>MTVDVQDLDVDFLVASSHKMCGPTGIGFLYGKMDLLSSMPPFLGGGEMISDVYLDHSTYAEPPSRFEAGTPAIGEAIGLGAAIDYLSGIGMEAIHE</sequence>
<dbReference type="InterPro" id="IPR015424">
    <property type="entry name" value="PyrdxlP-dep_Trfase"/>
</dbReference>
<comment type="catalytic activity">
    <reaction evidence="3">
        <text>(sulfur carrier)-H + L-cysteine = (sulfur carrier)-SH + L-alanine</text>
        <dbReference type="Rhea" id="RHEA:43892"/>
        <dbReference type="Rhea" id="RHEA-COMP:14737"/>
        <dbReference type="Rhea" id="RHEA-COMP:14739"/>
        <dbReference type="ChEBI" id="CHEBI:29917"/>
        <dbReference type="ChEBI" id="CHEBI:35235"/>
        <dbReference type="ChEBI" id="CHEBI:57972"/>
        <dbReference type="ChEBI" id="CHEBI:64428"/>
        <dbReference type="EC" id="2.8.1.7"/>
    </reaction>
</comment>
<evidence type="ECO:0000256" key="5">
    <source>
        <dbReference type="RuleBase" id="RU004504"/>
    </source>
</evidence>
<keyword evidence="2" id="KW-0663">Pyridoxal phosphate</keyword>
<keyword evidence="8" id="KW-1185">Reference proteome</keyword>
<evidence type="ECO:0000259" key="6">
    <source>
        <dbReference type="Pfam" id="PF00266"/>
    </source>
</evidence>
<dbReference type="InterPro" id="IPR020578">
    <property type="entry name" value="Aminotrans_V_PyrdxlP_BS"/>
</dbReference>
<dbReference type="InterPro" id="IPR015421">
    <property type="entry name" value="PyrdxlP-dep_Trfase_major"/>
</dbReference>
<feature type="non-terminal residue" evidence="7">
    <location>
        <position position="96"/>
    </location>
</feature>
<dbReference type="Pfam" id="PF00266">
    <property type="entry name" value="Aminotran_5"/>
    <property type="match status" value="1"/>
</dbReference>
<name>A0A392NHU7_9FABA</name>
<comment type="caution">
    <text evidence="7">The sequence shown here is derived from an EMBL/GenBank/DDBJ whole genome shotgun (WGS) entry which is preliminary data.</text>
</comment>
<dbReference type="AlphaFoldDB" id="A0A392NHU7"/>
<evidence type="ECO:0000256" key="1">
    <source>
        <dbReference type="ARBA" id="ARBA00001933"/>
    </source>
</evidence>
<proteinExistence type="inferred from homology"/>